<sequence>MEVTAATAAPATTTTTTKPSRRGPAIKIRRYGRSDFEKFDEETARGSHLCVGSATIGKVDIDCKYHWKKAQWGVLGREETPAGVVYMDITFKQPHGYWLERASVFITLSEDMSSYALSAPRQASTQPTRSLSSEYAVQFTNYYGPRLLTGTKTVSAESKEHTFVPTIGAMGFQLGGIGLKSNSSAERVGRWVFKGTLCRPKGRDGLRTLEWELSENSINPDQVHGQTYQTAFAFEHSKRPVFMRVEVEGKLRDRSRQMKHELLKFSSSFGRKDNSTLTELDLGRNVEFRKPLDHIAQSLDMAMQWENTGNLPVEVPDPAGAQFMHDEARPESLLPPPQRPPLQPHPASEPWTGVGAQELRGTLRLQGRERRYIEDSPDPILQSLQRQLRDRVGSDLAAHIHVRESRSGSETTEDEDATLVNNSAPPSVKPTPPPDAVAQAIQELAQFPALLLLVRYLAALIQWFTGPPRALPAPTGKPISGPPQGDGPVDEPSPVEGRTPRRTGRLPDRRRSDAIETLPSPLSATVESRPVGRRGVSDPFK</sequence>
<dbReference type="EMBL" id="OUUZ01000013">
    <property type="protein sequence ID" value="SPQ24224.1"/>
    <property type="molecule type" value="Genomic_DNA"/>
</dbReference>
<feature type="region of interest" description="Disordered" evidence="1">
    <location>
        <begin position="330"/>
        <end position="353"/>
    </location>
</feature>
<feature type="region of interest" description="Disordered" evidence="1">
    <location>
        <begin position="1"/>
        <end position="23"/>
    </location>
</feature>
<accession>A0A446BP16</accession>
<feature type="region of interest" description="Disordered" evidence="1">
    <location>
        <begin position="402"/>
        <end position="435"/>
    </location>
</feature>
<protein>
    <submittedName>
        <fullName evidence="2">39661486-1427-4d4e-af24-f20baf66cb16</fullName>
    </submittedName>
</protein>
<feature type="compositionally biased region" description="Low complexity" evidence="1">
    <location>
        <begin position="1"/>
        <end position="17"/>
    </location>
</feature>
<evidence type="ECO:0000313" key="2">
    <source>
        <dbReference type="EMBL" id="SPQ24224.1"/>
    </source>
</evidence>
<dbReference type="AlphaFoldDB" id="A0A446BP16"/>
<evidence type="ECO:0000313" key="3">
    <source>
        <dbReference type="Proteomes" id="UP000289323"/>
    </source>
</evidence>
<reference evidence="2 3" key="1">
    <citation type="submission" date="2018-04" db="EMBL/GenBank/DDBJ databases">
        <authorList>
            <person name="Huttner S."/>
            <person name="Dainat J."/>
        </authorList>
    </citation>
    <scope>NUCLEOTIDE SEQUENCE [LARGE SCALE GENOMIC DNA]</scope>
</reference>
<feature type="compositionally biased region" description="Pro residues" evidence="1">
    <location>
        <begin position="333"/>
        <end position="344"/>
    </location>
</feature>
<gene>
    <name evidence="2" type="ORF">TT172_LOCUS6643</name>
</gene>
<proteinExistence type="predicted"/>
<dbReference type="Proteomes" id="UP000289323">
    <property type="component" value="Unassembled WGS sequence"/>
</dbReference>
<name>A0A446BP16_9PEZI</name>
<evidence type="ECO:0000256" key="1">
    <source>
        <dbReference type="SAM" id="MobiDB-lite"/>
    </source>
</evidence>
<organism evidence="2 3">
    <name type="scientific">Thermothielavioides terrestris</name>
    <dbReference type="NCBI Taxonomy" id="2587410"/>
    <lineage>
        <taxon>Eukaryota</taxon>
        <taxon>Fungi</taxon>
        <taxon>Dikarya</taxon>
        <taxon>Ascomycota</taxon>
        <taxon>Pezizomycotina</taxon>
        <taxon>Sordariomycetes</taxon>
        <taxon>Sordariomycetidae</taxon>
        <taxon>Sordariales</taxon>
        <taxon>Chaetomiaceae</taxon>
        <taxon>Thermothielavioides</taxon>
    </lineage>
</organism>
<feature type="region of interest" description="Disordered" evidence="1">
    <location>
        <begin position="469"/>
        <end position="541"/>
    </location>
</feature>
<feature type="compositionally biased region" description="Basic and acidic residues" evidence="1">
    <location>
        <begin position="505"/>
        <end position="514"/>
    </location>
</feature>